<reference evidence="13" key="1">
    <citation type="submission" date="2018-05" db="EMBL/GenBank/DDBJ databases">
        <authorList>
            <person name="Lanie J.A."/>
            <person name="Ng W.-L."/>
            <person name="Kazmierczak K.M."/>
            <person name="Andrzejewski T.M."/>
            <person name="Davidsen T.M."/>
            <person name="Wayne K.J."/>
            <person name="Tettelin H."/>
            <person name="Glass J.I."/>
            <person name="Rusch D."/>
            <person name="Podicherti R."/>
            <person name="Tsui H.-C.T."/>
            <person name="Winkler M.E."/>
        </authorList>
    </citation>
    <scope>NUCLEOTIDE SEQUENCE</scope>
</reference>
<evidence type="ECO:0000313" key="13">
    <source>
        <dbReference type="EMBL" id="SUZ68278.1"/>
    </source>
</evidence>
<comment type="similarity">
    <text evidence="1">Belongs to the helicase family. DnaB subfamily.</text>
</comment>
<dbReference type="GO" id="GO:0005829">
    <property type="term" value="C:cytosol"/>
    <property type="evidence" value="ECO:0007669"/>
    <property type="project" value="TreeGrafter"/>
</dbReference>
<dbReference type="GO" id="GO:0042802">
    <property type="term" value="F:identical protein binding"/>
    <property type="evidence" value="ECO:0007669"/>
    <property type="project" value="UniProtKB-ARBA"/>
</dbReference>
<keyword evidence="2" id="KW-0639">Primosome</keyword>
<sequence>MPQNLTSNEQLPFSVEAERAVLGGIMFKNDAWDLVAGLVLEEDFYQYEHKLIFKTIRNLQDSGKPIDFVTVIETLEGNGDLPELDNLGGKNYIQLLGEETPTIANIESYAEIIKQRSNLRRLITTVDQIAQNAREADSSSSDQIIDNAEESILSLRDDVKRSSGPRGIRELLGPVYSTIQESNESGESLVGVSTGFTEIDEITLGFQRSDLIIIAGRPSMGKTALAFNIAENVARETDQTVLIFSMEMSAEQVVRRFISSIANIDLQRLMRGQLQDSDWEGIDKALSILSSKNILLDDTPALSPSELRSRARRIKRETKDLAMIVVDYIGLMQVHGKSDNRVAEISEISRSLKALAKELDVPIVALSQLNRAVESRPNKRPILADLRDSGAIEQDADVIAFLYRHEYYDKNDLENKGKAEINIAKQRNGPTRATSLAFRDSVAKFENLAREERYPPQYYEDSDDD</sequence>
<keyword evidence="8" id="KW-0238">DNA-binding</keyword>
<dbReference type="GO" id="GO:0006269">
    <property type="term" value="P:DNA replication, synthesis of primer"/>
    <property type="evidence" value="ECO:0007669"/>
    <property type="project" value="UniProtKB-KW"/>
</dbReference>
<dbReference type="Pfam" id="PF03796">
    <property type="entry name" value="DnaB_C"/>
    <property type="match status" value="1"/>
</dbReference>
<dbReference type="PANTHER" id="PTHR30153:SF2">
    <property type="entry name" value="REPLICATIVE DNA HELICASE"/>
    <property type="match status" value="1"/>
</dbReference>
<dbReference type="EMBL" id="UINC01001036">
    <property type="protein sequence ID" value="SUZ68278.1"/>
    <property type="molecule type" value="Genomic_DNA"/>
</dbReference>
<dbReference type="Gene3D" id="3.40.50.300">
    <property type="entry name" value="P-loop containing nucleotide triphosphate hydrolases"/>
    <property type="match status" value="1"/>
</dbReference>
<organism evidence="13">
    <name type="scientific">marine metagenome</name>
    <dbReference type="NCBI Taxonomy" id="408172"/>
    <lineage>
        <taxon>unclassified sequences</taxon>
        <taxon>metagenomes</taxon>
        <taxon>ecological metagenomes</taxon>
    </lineage>
</organism>
<proteinExistence type="inferred from homology"/>
<keyword evidence="3" id="KW-0235">DNA replication</keyword>
<dbReference type="InterPro" id="IPR007694">
    <property type="entry name" value="DNA_helicase_DnaB-like_C"/>
</dbReference>
<dbReference type="GO" id="GO:0003677">
    <property type="term" value="F:DNA binding"/>
    <property type="evidence" value="ECO:0007669"/>
    <property type="project" value="UniProtKB-KW"/>
</dbReference>
<dbReference type="InterPro" id="IPR027417">
    <property type="entry name" value="P-loop_NTPase"/>
</dbReference>
<evidence type="ECO:0000256" key="7">
    <source>
        <dbReference type="ARBA" id="ARBA00022840"/>
    </source>
</evidence>
<dbReference type="FunFam" id="3.40.50.300:FF:000076">
    <property type="entry name" value="Replicative DNA helicase"/>
    <property type="match status" value="1"/>
</dbReference>
<dbReference type="InterPro" id="IPR007692">
    <property type="entry name" value="DNA_helicase_DnaB"/>
</dbReference>
<gene>
    <name evidence="13" type="ORF">METZ01_LOCUS21132</name>
</gene>
<dbReference type="GO" id="GO:0043139">
    <property type="term" value="F:5'-3' DNA helicase activity"/>
    <property type="evidence" value="ECO:0007669"/>
    <property type="project" value="UniProtKB-EC"/>
</dbReference>
<dbReference type="SMART" id="SM00382">
    <property type="entry name" value="AAA"/>
    <property type="match status" value="1"/>
</dbReference>
<dbReference type="Pfam" id="PF00772">
    <property type="entry name" value="DnaB"/>
    <property type="match status" value="1"/>
</dbReference>
<dbReference type="InterPro" id="IPR003593">
    <property type="entry name" value="AAA+_ATPase"/>
</dbReference>
<dbReference type="AlphaFoldDB" id="A0A381PP76"/>
<dbReference type="PANTHER" id="PTHR30153">
    <property type="entry name" value="REPLICATIVE DNA HELICASE DNAB"/>
    <property type="match status" value="1"/>
</dbReference>
<dbReference type="NCBIfam" id="NF004384">
    <property type="entry name" value="PRK05748.1"/>
    <property type="match status" value="1"/>
</dbReference>
<dbReference type="InterPro" id="IPR036185">
    <property type="entry name" value="DNA_heli_DnaB-like_N_sf"/>
</dbReference>
<keyword evidence="4" id="KW-0547">Nucleotide-binding</keyword>
<keyword evidence="5" id="KW-0378">Hydrolase</keyword>
<evidence type="ECO:0000256" key="9">
    <source>
        <dbReference type="ARBA" id="ARBA00023235"/>
    </source>
</evidence>
<dbReference type="GO" id="GO:0005524">
    <property type="term" value="F:ATP binding"/>
    <property type="evidence" value="ECO:0007669"/>
    <property type="project" value="UniProtKB-KW"/>
</dbReference>
<dbReference type="InterPro" id="IPR016136">
    <property type="entry name" value="DNA_helicase_N/primase_C"/>
</dbReference>
<dbReference type="CDD" id="cd00984">
    <property type="entry name" value="DnaB_C"/>
    <property type="match status" value="1"/>
</dbReference>
<dbReference type="SUPFAM" id="SSF52540">
    <property type="entry name" value="P-loop containing nucleoside triphosphate hydrolases"/>
    <property type="match status" value="1"/>
</dbReference>
<evidence type="ECO:0000259" key="12">
    <source>
        <dbReference type="PROSITE" id="PS51199"/>
    </source>
</evidence>
<evidence type="ECO:0000256" key="8">
    <source>
        <dbReference type="ARBA" id="ARBA00023125"/>
    </source>
</evidence>
<keyword evidence="9" id="KW-0413">Isomerase</keyword>
<evidence type="ECO:0000256" key="1">
    <source>
        <dbReference type="ARBA" id="ARBA00008428"/>
    </source>
</evidence>
<keyword evidence="6" id="KW-0347">Helicase</keyword>
<evidence type="ECO:0000256" key="10">
    <source>
        <dbReference type="ARBA" id="ARBA00044969"/>
    </source>
</evidence>
<dbReference type="GO" id="GO:0016787">
    <property type="term" value="F:hydrolase activity"/>
    <property type="evidence" value="ECO:0007669"/>
    <property type="project" value="UniProtKB-KW"/>
</dbReference>
<dbReference type="InterPro" id="IPR007693">
    <property type="entry name" value="DNA_helicase_DnaB-like_N"/>
</dbReference>
<evidence type="ECO:0000256" key="2">
    <source>
        <dbReference type="ARBA" id="ARBA00022515"/>
    </source>
</evidence>
<dbReference type="PROSITE" id="PS51199">
    <property type="entry name" value="SF4_HELICASE"/>
    <property type="match status" value="1"/>
</dbReference>
<dbReference type="Gene3D" id="1.10.860.10">
    <property type="entry name" value="DNAb Helicase, Chain A"/>
    <property type="match status" value="1"/>
</dbReference>
<accession>A0A381PP76</accession>
<dbReference type="EC" id="5.6.2.3" evidence="10"/>
<dbReference type="SUPFAM" id="SSF48024">
    <property type="entry name" value="N-terminal domain of DnaB helicase"/>
    <property type="match status" value="1"/>
</dbReference>
<evidence type="ECO:0000256" key="5">
    <source>
        <dbReference type="ARBA" id="ARBA00022801"/>
    </source>
</evidence>
<keyword evidence="7" id="KW-0067">ATP-binding</keyword>
<evidence type="ECO:0000256" key="6">
    <source>
        <dbReference type="ARBA" id="ARBA00022806"/>
    </source>
</evidence>
<comment type="catalytic activity">
    <reaction evidence="11">
        <text>ATP + H2O = ADP + phosphate + H(+)</text>
        <dbReference type="Rhea" id="RHEA:13065"/>
        <dbReference type="ChEBI" id="CHEBI:15377"/>
        <dbReference type="ChEBI" id="CHEBI:15378"/>
        <dbReference type="ChEBI" id="CHEBI:30616"/>
        <dbReference type="ChEBI" id="CHEBI:43474"/>
        <dbReference type="ChEBI" id="CHEBI:456216"/>
        <dbReference type="EC" id="5.6.2.3"/>
    </reaction>
</comment>
<dbReference type="NCBIfam" id="TIGR00665">
    <property type="entry name" value="DnaB"/>
    <property type="match status" value="1"/>
</dbReference>
<evidence type="ECO:0000256" key="3">
    <source>
        <dbReference type="ARBA" id="ARBA00022705"/>
    </source>
</evidence>
<evidence type="ECO:0000256" key="11">
    <source>
        <dbReference type="ARBA" id="ARBA00048954"/>
    </source>
</evidence>
<dbReference type="GO" id="GO:1990077">
    <property type="term" value="C:primosome complex"/>
    <property type="evidence" value="ECO:0007669"/>
    <property type="project" value="UniProtKB-KW"/>
</dbReference>
<evidence type="ECO:0000256" key="4">
    <source>
        <dbReference type="ARBA" id="ARBA00022741"/>
    </source>
</evidence>
<protein>
    <recommendedName>
        <fullName evidence="10">DNA 5'-3' helicase</fullName>
        <ecNumber evidence="10">5.6.2.3</ecNumber>
    </recommendedName>
</protein>
<name>A0A381PP76_9ZZZZ</name>
<feature type="domain" description="SF4 helicase" evidence="12">
    <location>
        <begin position="185"/>
        <end position="452"/>
    </location>
</feature>